<dbReference type="AlphaFoldDB" id="A0A7Z0VJ34"/>
<dbReference type="SUPFAM" id="SSF52507">
    <property type="entry name" value="Homo-oligomeric flavin-containing Cys decarboxylases, HFCD"/>
    <property type="match status" value="1"/>
</dbReference>
<dbReference type="EMBL" id="MARB01000022">
    <property type="protein sequence ID" value="ODJ86459.1"/>
    <property type="molecule type" value="Genomic_DNA"/>
</dbReference>
<organism evidence="2 3">
    <name type="scientific">Candidatus Thiodiazotropha endolucinida</name>
    <dbReference type="NCBI Taxonomy" id="1655433"/>
    <lineage>
        <taxon>Bacteria</taxon>
        <taxon>Pseudomonadati</taxon>
        <taxon>Pseudomonadota</taxon>
        <taxon>Gammaproteobacteria</taxon>
        <taxon>Chromatiales</taxon>
        <taxon>Sedimenticolaceae</taxon>
        <taxon>Candidatus Thiodiazotropha</taxon>
    </lineage>
</organism>
<evidence type="ECO:0000259" key="1">
    <source>
        <dbReference type="Pfam" id="PF02441"/>
    </source>
</evidence>
<name>A0A7Z0VJ34_9GAMM</name>
<feature type="domain" description="Flavoprotein" evidence="1">
    <location>
        <begin position="10"/>
        <end position="156"/>
    </location>
</feature>
<sequence>MSRYERPREAWAITGSGHYLKECLDLIQHRSDVDLFLSKAAAEVLSMYDFDVKAIRERFTCFRDTTASASPVGLFYQGRYKRLVIAPATSNTIAKMVWGIADTLVTNIYAQAGKCRIPSIVFACDTEPEMETEAPGGTVMVYPRQIDLENVKRLQEFEYTTVVTSFSQLVSTLEETE</sequence>
<comment type="caution">
    <text evidence="2">The sequence shown here is derived from an EMBL/GenBank/DDBJ whole genome shotgun (WGS) entry which is preliminary data.</text>
</comment>
<dbReference type="InterPro" id="IPR003382">
    <property type="entry name" value="Flavoprotein"/>
</dbReference>
<accession>A0A7Z0VJ34</accession>
<protein>
    <submittedName>
        <fullName evidence="2">Bifunctional phosphopantothenoylcysteine decarboxylase/phosphopantothenate synthase</fullName>
    </submittedName>
</protein>
<dbReference type="GO" id="GO:0003824">
    <property type="term" value="F:catalytic activity"/>
    <property type="evidence" value="ECO:0007669"/>
    <property type="project" value="InterPro"/>
</dbReference>
<keyword evidence="3" id="KW-1185">Reference proteome</keyword>
<evidence type="ECO:0000313" key="2">
    <source>
        <dbReference type="EMBL" id="ODJ86459.1"/>
    </source>
</evidence>
<dbReference type="OrthoDB" id="6382at2"/>
<dbReference type="Pfam" id="PF02441">
    <property type="entry name" value="Flavoprotein"/>
    <property type="match status" value="1"/>
</dbReference>
<dbReference type="Gene3D" id="3.40.50.1950">
    <property type="entry name" value="Flavin prenyltransferase-like"/>
    <property type="match status" value="1"/>
</dbReference>
<dbReference type="RefSeq" id="WP_069127119.1">
    <property type="nucleotide sequence ID" value="NZ_MARB01000022.1"/>
</dbReference>
<dbReference type="InterPro" id="IPR036551">
    <property type="entry name" value="Flavin_trans-like"/>
</dbReference>
<gene>
    <name evidence="2" type="ORF">CODIS_33780</name>
</gene>
<reference evidence="2 3" key="1">
    <citation type="submission" date="2016-06" db="EMBL/GenBank/DDBJ databases">
        <title>Genome sequence of endosymbiont of Candidatus Endolucinida thiodiazotropha.</title>
        <authorList>
            <person name="Poehlein A."/>
            <person name="Koenig S."/>
            <person name="Heiden S.E."/>
            <person name="Thuermer A."/>
            <person name="Voget S."/>
            <person name="Daniel R."/>
            <person name="Markert S."/>
            <person name="Gros O."/>
            <person name="Schweder T."/>
        </authorList>
    </citation>
    <scope>NUCLEOTIDE SEQUENCE [LARGE SCALE GENOMIC DNA]</scope>
    <source>
        <strain evidence="2 3">COS</strain>
    </source>
</reference>
<dbReference type="Proteomes" id="UP000094769">
    <property type="component" value="Unassembled WGS sequence"/>
</dbReference>
<evidence type="ECO:0000313" key="3">
    <source>
        <dbReference type="Proteomes" id="UP000094769"/>
    </source>
</evidence>
<proteinExistence type="predicted"/>